<keyword evidence="2 4" id="KW-0808">Transferase</keyword>
<keyword evidence="1" id="KW-0328">Glycosyltransferase</keyword>
<organism evidence="4">
    <name type="scientific">human gut metagenome</name>
    <dbReference type="NCBI Taxonomy" id="408170"/>
    <lineage>
        <taxon>unclassified sequences</taxon>
        <taxon>metagenomes</taxon>
        <taxon>organismal metagenomes</taxon>
    </lineage>
</organism>
<sequence>DAVPERAVKDKVVTFLGRITYQKGPDYFVEAAAKVLQRVPDVRFVMAGSGDLMNHVVRRVAQLGIADRFHFTGFLKGGEVQRMFRLSDVYVMPSVSEPFGISPLEAMRSGVPVIISRQSGVAEVLDYAIKVNYWDVDALADAIYGLLTYPALGRMFASKGLEEVTGLKWTNAAAKIKTVYETVVAEANN</sequence>
<dbReference type="PANTHER" id="PTHR12526">
    <property type="entry name" value="GLYCOSYLTRANSFERASE"/>
    <property type="match status" value="1"/>
</dbReference>
<feature type="non-terminal residue" evidence="4">
    <location>
        <position position="1"/>
    </location>
</feature>
<dbReference type="Gene3D" id="3.40.50.2000">
    <property type="entry name" value="Glycogen Phosphorylase B"/>
    <property type="match status" value="2"/>
</dbReference>
<gene>
    <name evidence="4" type="ORF">LEA_16635</name>
</gene>
<dbReference type="SUPFAM" id="SSF53756">
    <property type="entry name" value="UDP-Glycosyltransferase/glycogen phosphorylase"/>
    <property type="match status" value="1"/>
</dbReference>
<dbReference type="InterPro" id="IPR001296">
    <property type="entry name" value="Glyco_trans_1"/>
</dbReference>
<proteinExistence type="predicted"/>
<dbReference type="AlphaFoldDB" id="K1SGS1"/>
<dbReference type="GO" id="GO:0016757">
    <property type="term" value="F:glycosyltransferase activity"/>
    <property type="evidence" value="ECO:0007669"/>
    <property type="project" value="UniProtKB-KW"/>
</dbReference>
<reference evidence="4" key="1">
    <citation type="journal article" date="2013" name="Environ. Microbiol.">
        <title>Microbiota from the distal guts of lean and obese adolescents exhibit partial functional redundancy besides clear differences in community structure.</title>
        <authorList>
            <person name="Ferrer M."/>
            <person name="Ruiz A."/>
            <person name="Lanza F."/>
            <person name="Haange S.B."/>
            <person name="Oberbach A."/>
            <person name="Till H."/>
            <person name="Bargiela R."/>
            <person name="Campoy C."/>
            <person name="Segura M.T."/>
            <person name="Richter M."/>
            <person name="von Bergen M."/>
            <person name="Seifert J."/>
            <person name="Suarez A."/>
        </authorList>
    </citation>
    <scope>NUCLEOTIDE SEQUENCE</scope>
</reference>
<feature type="domain" description="Glycosyl transferase family 1" evidence="3">
    <location>
        <begin position="6"/>
        <end position="156"/>
    </location>
</feature>
<evidence type="ECO:0000259" key="3">
    <source>
        <dbReference type="Pfam" id="PF00534"/>
    </source>
</evidence>
<name>K1SGS1_9ZZZZ</name>
<evidence type="ECO:0000256" key="1">
    <source>
        <dbReference type="ARBA" id="ARBA00022676"/>
    </source>
</evidence>
<accession>K1SGS1</accession>
<comment type="caution">
    <text evidence="4">The sequence shown here is derived from an EMBL/GenBank/DDBJ whole genome shotgun (WGS) entry which is preliminary data.</text>
</comment>
<evidence type="ECO:0000256" key="2">
    <source>
        <dbReference type="ARBA" id="ARBA00022679"/>
    </source>
</evidence>
<dbReference type="CDD" id="cd03801">
    <property type="entry name" value="GT4_PimA-like"/>
    <property type="match status" value="1"/>
</dbReference>
<protein>
    <submittedName>
        <fullName evidence="4">Glycosyltransferase</fullName>
    </submittedName>
</protein>
<dbReference type="PANTHER" id="PTHR12526:SF510">
    <property type="entry name" value="D-INOSITOL 3-PHOSPHATE GLYCOSYLTRANSFERASE"/>
    <property type="match status" value="1"/>
</dbReference>
<dbReference type="EMBL" id="AJWY01011375">
    <property type="protein sequence ID" value="EKC52930.1"/>
    <property type="molecule type" value="Genomic_DNA"/>
</dbReference>
<evidence type="ECO:0000313" key="4">
    <source>
        <dbReference type="EMBL" id="EKC52930.1"/>
    </source>
</evidence>
<dbReference type="Pfam" id="PF00534">
    <property type="entry name" value="Glycos_transf_1"/>
    <property type="match status" value="1"/>
</dbReference>